<feature type="transmembrane region" description="Helical" evidence="6">
    <location>
        <begin position="114"/>
        <end position="134"/>
    </location>
</feature>
<keyword evidence="5 6" id="KW-0472">Membrane</keyword>
<feature type="transmembrane region" description="Helical" evidence="6">
    <location>
        <begin position="356"/>
        <end position="375"/>
    </location>
</feature>
<evidence type="ECO:0000256" key="4">
    <source>
        <dbReference type="ARBA" id="ARBA00022989"/>
    </source>
</evidence>
<dbReference type="RefSeq" id="WP_079940695.1">
    <property type="nucleotide sequence ID" value="NZ_CP019655.1"/>
</dbReference>
<comment type="subcellular location">
    <subcellularLocation>
        <location evidence="1">Cell membrane</location>
        <topology evidence="1">Multi-pass membrane protein</topology>
    </subcellularLocation>
</comment>
<keyword evidence="2" id="KW-1003">Cell membrane</keyword>
<feature type="transmembrane region" description="Helical" evidence="6">
    <location>
        <begin position="477"/>
        <end position="496"/>
    </location>
</feature>
<dbReference type="InterPro" id="IPR024923">
    <property type="entry name" value="PG_synth_SpoVB"/>
</dbReference>
<dbReference type="PANTHER" id="PTHR30250:SF21">
    <property type="entry name" value="LIPID II FLIPPASE MURJ"/>
    <property type="match status" value="1"/>
</dbReference>
<protein>
    <submittedName>
        <fullName evidence="7">Membrane protein</fullName>
    </submittedName>
</protein>
<evidence type="ECO:0000256" key="6">
    <source>
        <dbReference type="SAM" id="Phobius"/>
    </source>
</evidence>
<dbReference type="Proteomes" id="UP000239833">
    <property type="component" value="Chromosome"/>
</dbReference>
<evidence type="ECO:0000256" key="3">
    <source>
        <dbReference type="ARBA" id="ARBA00022692"/>
    </source>
</evidence>
<gene>
    <name evidence="7" type="ORF">ERICIII_02447</name>
</gene>
<feature type="transmembrane region" description="Helical" evidence="6">
    <location>
        <begin position="218"/>
        <end position="241"/>
    </location>
</feature>
<dbReference type="GeneID" id="64219108"/>
<feature type="transmembrane region" description="Helical" evidence="6">
    <location>
        <begin position="47"/>
        <end position="67"/>
    </location>
</feature>
<dbReference type="Pfam" id="PF01943">
    <property type="entry name" value="Polysacc_synt"/>
    <property type="match status" value="1"/>
</dbReference>
<evidence type="ECO:0000256" key="1">
    <source>
        <dbReference type="ARBA" id="ARBA00004651"/>
    </source>
</evidence>
<feature type="transmembrane region" description="Helical" evidence="6">
    <location>
        <begin position="273"/>
        <end position="296"/>
    </location>
</feature>
<feature type="transmembrane region" description="Helical" evidence="6">
    <location>
        <begin position="12"/>
        <end position="35"/>
    </location>
</feature>
<evidence type="ECO:0000256" key="2">
    <source>
        <dbReference type="ARBA" id="ARBA00022475"/>
    </source>
</evidence>
<proteinExistence type="predicted"/>
<feature type="transmembrane region" description="Helical" evidence="6">
    <location>
        <begin position="317"/>
        <end position="336"/>
    </location>
</feature>
<feature type="transmembrane region" description="Helical" evidence="6">
    <location>
        <begin position="79"/>
        <end position="102"/>
    </location>
</feature>
<sequence>MQLPSFIKQTALRTSVIFLVKIIGFTVRIPLFRILGSEGTGIYQIVYSVYGFMLTLLTGGFPTSLALTTAKNKQRGRRLFKGLVIPFLVFGGISSLICYALAPQTARLLGDSQLEFPIRCLAPALLVVPLLQLFRGFLQGIEFYGYIAASELIEQTVRVSTMLLFVLLWINYGTHAAAGGAVFGACTGAIAALWFLWLTIYKKGLMNGISEKSNRPSFIVGSGILLLLKTSFAISLTRLIMPAADFLDALIIPNRLQESGLNQSDAISIYGEIFGMASIIVYMPTILTAALSYTIAAKLAADWQNNNKDSFVERSRLSIEIGWLSGIASMLFFFFHADELSVFIFGNSSAAKAIRFMAFAPLIAGIRELTTTVLWASDFKRAPLTGLILGLICSTVLGYYLTAIPGFGYAGAAISVLVLELTALLWNVAVLQKRYKGAFPVLLLSADLLLLVTIGFLCTKQEFSILHNGILGSIRSFENILIFTGCIILYILIRFWRITKRRNEI</sequence>
<organism evidence="7 8">
    <name type="scientific">Paenibacillus larvae subsp. larvae</name>
    <dbReference type="NCBI Taxonomy" id="147375"/>
    <lineage>
        <taxon>Bacteria</taxon>
        <taxon>Bacillati</taxon>
        <taxon>Bacillota</taxon>
        <taxon>Bacilli</taxon>
        <taxon>Bacillales</taxon>
        <taxon>Paenibacillaceae</taxon>
        <taxon>Paenibacillus</taxon>
    </lineage>
</organism>
<dbReference type="InterPro" id="IPR002797">
    <property type="entry name" value="Polysacc_synth"/>
</dbReference>
<feature type="transmembrane region" description="Helical" evidence="6">
    <location>
        <begin position="407"/>
        <end position="426"/>
    </location>
</feature>
<dbReference type="EMBL" id="CP019655">
    <property type="protein sequence ID" value="AVF26599.1"/>
    <property type="molecule type" value="Genomic_DNA"/>
</dbReference>
<accession>A0A2L1U0Z2</accession>
<feature type="transmembrane region" description="Helical" evidence="6">
    <location>
        <begin position="176"/>
        <end position="197"/>
    </location>
</feature>
<name>A0A2L1U0Z2_9BACL</name>
<evidence type="ECO:0000313" key="7">
    <source>
        <dbReference type="EMBL" id="AVF26599.1"/>
    </source>
</evidence>
<evidence type="ECO:0000256" key="5">
    <source>
        <dbReference type="ARBA" id="ARBA00023136"/>
    </source>
</evidence>
<dbReference type="AlphaFoldDB" id="A0A2L1U0Z2"/>
<dbReference type="GO" id="GO:0005886">
    <property type="term" value="C:plasma membrane"/>
    <property type="evidence" value="ECO:0007669"/>
    <property type="project" value="UniProtKB-SubCell"/>
</dbReference>
<keyword evidence="3 6" id="KW-0812">Transmembrane</keyword>
<feature type="transmembrane region" description="Helical" evidence="6">
    <location>
        <begin position="382"/>
        <end position="401"/>
    </location>
</feature>
<evidence type="ECO:0000313" key="8">
    <source>
        <dbReference type="Proteomes" id="UP000239833"/>
    </source>
</evidence>
<dbReference type="PIRSF" id="PIRSF038958">
    <property type="entry name" value="PG_synth_SpoVB"/>
    <property type="match status" value="1"/>
</dbReference>
<feature type="transmembrane region" description="Helical" evidence="6">
    <location>
        <begin position="438"/>
        <end position="457"/>
    </location>
</feature>
<keyword evidence="4 6" id="KW-1133">Transmembrane helix</keyword>
<dbReference type="InterPro" id="IPR050833">
    <property type="entry name" value="Poly_Biosynth_Transport"/>
</dbReference>
<reference evidence="8" key="1">
    <citation type="submission" date="2017-02" db="EMBL/GenBank/DDBJ databases">
        <title>Delineation of Paenibacillus larvae strains originating from foulbrood outbreaks.</title>
        <authorList>
            <person name="Beims H."/>
            <person name="Bunk B."/>
            <person name="Sproeer C."/>
            <person name="Mohr K.I."/>
            <person name="Pradella S."/>
            <person name="Guenther G."/>
            <person name="Rohde M."/>
            <person name="von der Ohe W."/>
            <person name="Steinert M."/>
        </authorList>
    </citation>
    <scope>NUCLEOTIDE SEQUENCE [LARGE SCALE GENOMIC DNA]</scope>
    <source>
        <strain evidence="8">Eric_III</strain>
    </source>
</reference>
<dbReference type="PANTHER" id="PTHR30250">
    <property type="entry name" value="PST FAMILY PREDICTED COLANIC ACID TRANSPORTER"/>
    <property type="match status" value="1"/>
</dbReference>